<dbReference type="Pfam" id="PF00563">
    <property type="entry name" value="EAL"/>
    <property type="match status" value="1"/>
</dbReference>
<dbReference type="PROSITE" id="PS50883">
    <property type="entry name" value="EAL"/>
    <property type="match status" value="1"/>
</dbReference>
<keyword evidence="4" id="KW-1185">Reference proteome</keyword>
<accession>A0ABU8F5Z5</accession>
<dbReference type="SUPFAM" id="SSF141868">
    <property type="entry name" value="EAL domain-like"/>
    <property type="match status" value="1"/>
</dbReference>
<evidence type="ECO:0000259" key="1">
    <source>
        <dbReference type="PROSITE" id="PS50883"/>
    </source>
</evidence>
<dbReference type="InterPro" id="IPR014408">
    <property type="entry name" value="dGMP_Pdiesterase_EAL/HD-GYP"/>
</dbReference>
<dbReference type="InterPro" id="IPR013976">
    <property type="entry name" value="HDOD"/>
</dbReference>
<dbReference type="RefSeq" id="WP_336497986.1">
    <property type="nucleotide sequence ID" value="NZ_JBAWSY010000008.1"/>
</dbReference>
<dbReference type="Gene3D" id="3.20.20.450">
    <property type="entry name" value="EAL domain"/>
    <property type="match status" value="1"/>
</dbReference>
<dbReference type="SMART" id="SM00052">
    <property type="entry name" value="EAL"/>
    <property type="match status" value="1"/>
</dbReference>
<evidence type="ECO:0000313" key="3">
    <source>
        <dbReference type="EMBL" id="MEI4770429.1"/>
    </source>
</evidence>
<comment type="caution">
    <text evidence="3">The sequence shown here is derived from an EMBL/GenBank/DDBJ whole genome shotgun (WGS) entry which is preliminary data.</text>
</comment>
<dbReference type="PANTHER" id="PTHR33525">
    <property type="match status" value="1"/>
</dbReference>
<dbReference type="Gene3D" id="1.10.3210.10">
    <property type="entry name" value="Hypothetical protein af1432"/>
    <property type="match status" value="1"/>
</dbReference>
<dbReference type="InterPro" id="IPR035919">
    <property type="entry name" value="EAL_sf"/>
</dbReference>
<dbReference type="InterPro" id="IPR052340">
    <property type="entry name" value="RNase_Y/CdgJ"/>
</dbReference>
<gene>
    <name evidence="3" type="ORF">WAX74_12355</name>
</gene>
<protein>
    <submittedName>
        <fullName evidence="3">HDOD domain-containing protein</fullName>
    </submittedName>
</protein>
<dbReference type="Proteomes" id="UP001364890">
    <property type="component" value="Unassembled WGS sequence"/>
</dbReference>
<dbReference type="PIRSF" id="PIRSF003180">
    <property type="entry name" value="DiGMPpdiest_YuxH"/>
    <property type="match status" value="1"/>
</dbReference>
<feature type="domain" description="HDOD" evidence="2">
    <location>
        <begin position="203"/>
        <end position="392"/>
    </location>
</feature>
<dbReference type="InterPro" id="IPR001633">
    <property type="entry name" value="EAL_dom"/>
</dbReference>
<dbReference type="EMBL" id="JBAWSY010000008">
    <property type="protein sequence ID" value="MEI4770429.1"/>
    <property type="molecule type" value="Genomic_DNA"/>
</dbReference>
<feature type="domain" description="EAL" evidence="1">
    <location>
        <begin position="1"/>
        <end position="209"/>
    </location>
</feature>
<organism evidence="3 4">
    <name type="scientific">Psychrobacillus mangrovi</name>
    <dbReference type="NCBI Taxonomy" id="3117745"/>
    <lineage>
        <taxon>Bacteria</taxon>
        <taxon>Bacillati</taxon>
        <taxon>Bacillota</taxon>
        <taxon>Bacilli</taxon>
        <taxon>Bacillales</taxon>
        <taxon>Bacillaceae</taxon>
        <taxon>Psychrobacillus</taxon>
    </lineage>
</organism>
<sequence length="409" mass="46500">MDIFVARQPIFNKSEHIFAYELLYRNGYDNSFPIIDGETATLEVLIHSFLTIGINELAGEKLCFINFTENLLEKEMFTKIPENRIVVEILEDIPITSVLLQKIKEIKSLGFLIALDDFVLQKNIALYGELFSLVNFIKVDFLSSTATERQAIERIVKKNYPHIVLLAEKVETREKFYEAKAAGYGLFQGYFFAKPEIIKGTEIPANLVQYFRIISLLRDESSSIEQVADEIERDVSLSFKVLKLINSPAARLKSKVRSIKQAVLMLGLEELNHWLYVLLLHESKANHSGDGMALIEASLFRAKFCELLAKAKIEPNASEYFLVGMFSLIDTLLHRSMNQLLQDLPLSDEVAATLSGNSTEMTPYLELAIACDEVQWEDMIEGATILNIDNDTLNIIYLEARRWAAEILN</sequence>
<proteinExistence type="predicted"/>
<dbReference type="Pfam" id="PF08668">
    <property type="entry name" value="HDOD"/>
    <property type="match status" value="1"/>
</dbReference>
<evidence type="ECO:0000259" key="2">
    <source>
        <dbReference type="PROSITE" id="PS51833"/>
    </source>
</evidence>
<dbReference type="PANTHER" id="PTHR33525:SF4">
    <property type="entry name" value="CYCLIC DI-GMP PHOSPHODIESTERASE CDGJ"/>
    <property type="match status" value="1"/>
</dbReference>
<reference evidence="3 4" key="1">
    <citation type="submission" date="2024-01" db="EMBL/GenBank/DDBJ databases">
        <title>Seven novel Bacillus-like species.</title>
        <authorList>
            <person name="Liu G."/>
        </authorList>
    </citation>
    <scope>NUCLEOTIDE SEQUENCE [LARGE SCALE GENOMIC DNA]</scope>
    <source>
        <strain evidence="3 4">FJAT-51614</strain>
    </source>
</reference>
<dbReference type="PROSITE" id="PS51833">
    <property type="entry name" value="HDOD"/>
    <property type="match status" value="1"/>
</dbReference>
<dbReference type="SUPFAM" id="SSF109604">
    <property type="entry name" value="HD-domain/PDEase-like"/>
    <property type="match status" value="1"/>
</dbReference>
<evidence type="ECO:0000313" key="4">
    <source>
        <dbReference type="Proteomes" id="UP001364890"/>
    </source>
</evidence>
<name>A0ABU8F5Z5_9BACI</name>